<dbReference type="PANTHER" id="PTHR46093">
    <property type="entry name" value="ACYL-COA-BINDING DOMAIN-CONTAINING PROTEIN 5"/>
    <property type="match status" value="1"/>
</dbReference>
<dbReference type="InterPro" id="IPR015915">
    <property type="entry name" value="Kelch-typ_b-propeller"/>
</dbReference>
<reference evidence="6" key="1">
    <citation type="journal article" date="2015" name="J. Biotechnol.">
        <title>The structure of the Cyberlindnera jadinii genome and its relation to Candida utilis analyzed by the occurrence of single nucleotide polymorphisms.</title>
        <authorList>
            <person name="Rupp O."/>
            <person name="Brinkrolf K."/>
            <person name="Buerth C."/>
            <person name="Kunigo M."/>
            <person name="Schneider J."/>
            <person name="Jaenicke S."/>
            <person name="Goesmann A."/>
            <person name="Puehler A."/>
            <person name="Jaeger K.-E."/>
            <person name="Ernst J.F."/>
        </authorList>
    </citation>
    <scope>NUCLEOTIDE SEQUENCE [LARGE SCALE GENOMIC DNA]</scope>
    <source>
        <strain evidence="6">ATCC 18201 / CBS 1600 / BCRC 20928 / JCM 3617 / NBRC 0987 / NRRL Y-1542</strain>
    </source>
</reference>
<organism evidence="5 6">
    <name type="scientific">Cyberlindnera jadinii (strain ATCC 18201 / CBS 1600 / BCRC 20928 / JCM 3617 / NBRC 0987 / NRRL Y-1542)</name>
    <name type="common">Torula yeast</name>
    <name type="synonym">Candida utilis</name>
    <dbReference type="NCBI Taxonomy" id="983966"/>
    <lineage>
        <taxon>Eukaryota</taxon>
        <taxon>Fungi</taxon>
        <taxon>Dikarya</taxon>
        <taxon>Ascomycota</taxon>
        <taxon>Saccharomycotina</taxon>
        <taxon>Saccharomycetes</taxon>
        <taxon>Phaffomycetales</taxon>
        <taxon>Phaffomycetaceae</taxon>
        <taxon>Cyberlindnera</taxon>
    </lineage>
</organism>
<sequence length="598" mass="67903">MSSLVTEDGPGSVVLNEISGFKPMSRVKASHCVIGEGKLFLFGGFDEDDKLDGYVYVLDTTSSRWDSRPGHVYREGHSAVYIGDGKVLIYGGCTSDVTERQEEFHGEEMLLYNTVTCTWEAVEQNGTPPKPRSRHAATLSTNGEFMFISGGLKPEKLEPYDDMFAFHIPTSTWGEPSQFIGRFDHSLVHQGDKLWAFGGFNKETARISELTWFDLKTYTTGTTLIHQAQKDDISHIFVQTGNPDFVLDVVVPSWSWERVNPWVGVYDLRNLRHKVVISPNLSYLLNHTWKISFFTNGRLYLVGYALTEETMDATYDYELSHILSINFSELCSKQHSGSWTSDFAKLLFDEKFSDYKIYGLSQNNRLARSDIPFEELESFKSEPIPVHKLILYSRWPHFEMIENSGMAESQIGSLFIPEPVKWVKAFIEYLYTNDVHDRSTDIVTGLLILSNVYRLPELREKALSWLNPIPMELGEVLMVLSRARIAQEEIIAHNAAMICLQNWGELVRTEEFAQLDKEDIISLCQLASPTSSIVDTPESAQKTRERSAELCNRGDHGTVNVDSFPVSFAYRNSAMLNDNWIESGSHYSTATSLESEER</sequence>
<feature type="domain" description="BTB" evidence="4">
    <location>
        <begin position="382"/>
        <end position="462"/>
    </location>
</feature>
<dbReference type="InterPro" id="IPR000210">
    <property type="entry name" value="BTB/POZ_dom"/>
</dbReference>
<evidence type="ECO:0000256" key="1">
    <source>
        <dbReference type="ARBA" id="ARBA00022441"/>
    </source>
</evidence>
<protein>
    <recommendedName>
        <fullName evidence="4">BTB domain-containing protein</fullName>
    </recommendedName>
</protein>
<accession>A0A0H5C0Z9</accession>
<evidence type="ECO:0000313" key="6">
    <source>
        <dbReference type="Proteomes" id="UP000038830"/>
    </source>
</evidence>
<dbReference type="InterPro" id="IPR011333">
    <property type="entry name" value="SKP1/BTB/POZ_sf"/>
</dbReference>
<keyword evidence="2" id="KW-0677">Repeat</keyword>
<evidence type="ECO:0000259" key="4">
    <source>
        <dbReference type="Pfam" id="PF00651"/>
    </source>
</evidence>
<evidence type="ECO:0000256" key="2">
    <source>
        <dbReference type="ARBA" id="ARBA00022737"/>
    </source>
</evidence>
<dbReference type="Proteomes" id="UP000038830">
    <property type="component" value="Unassembled WGS sequence"/>
</dbReference>
<proteinExistence type="predicted"/>
<dbReference type="Pfam" id="PF24681">
    <property type="entry name" value="Kelch_KLHDC2_KLHL20_DRC7"/>
    <property type="match status" value="1"/>
</dbReference>
<feature type="compositionally biased region" description="Basic and acidic residues" evidence="3">
    <location>
        <begin position="541"/>
        <end position="554"/>
    </location>
</feature>
<dbReference type="SUPFAM" id="SSF117281">
    <property type="entry name" value="Kelch motif"/>
    <property type="match status" value="1"/>
</dbReference>
<gene>
    <name evidence="5" type="ORF">BN1211_1522</name>
</gene>
<keyword evidence="1" id="KW-0880">Kelch repeat</keyword>
<dbReference type="AlphaFoldDB" id="A0A0H5C0Z9"/>
<dbReference type="Pfam" id="PF00651">
    <property type="entry name" value="BTB"/>
    <property type="match status" value="1"/>
</dbReference>
<dbReference type="Gene3D" id="3.30.710.10">
    <property type="entry name" value="Potassium Channel Kv1.1, Chain A"/>
    <property type="match status" value="1"/>
</dbReference>
<feature type="region of interest" description="Disordered" evidence="3">
    <location>
        <begin position="534"/>
        <end position="554"/>
    </location>
</feature>
<dbReference type="SUPFAM" id="SSF54695">
    <property type="entry name" value="POZ domain"/>
    <property type="match status" value="1"/>
</dbReference>
<evidence type="ECO:0000313" key="5">
    <source>
        <dbReference type="EMBL" id="CEP21433.1"/>
    </source>
</evidence>
<name>A0A0H5C0Z9_CYBJN</name>
<evidence type="ECO:0000256" key="3">
    <source>
        <dbReference type="SAM" id="MobiDB-lite"/>
    </source>
</evidence>
<dbReference type="EMBL" id="CDQK01000002">
    <property type="protein sequence ID" value="CEP21433.1"/>
    <property type="molecule type" value="Genomic_DNA"/>
</dbReference>
<dbReference type="Gene3D" id="2.120.10.80">
    <property type="entry name" value="Kelch-type beta propeller"/>
    <property type="match status" value="1"/>
</dbReference>
<dbReference type="PANTHER" id="PTHR46093:SF18">
    <property type="entry name" value="FIBRONECTIN TYPE-III DOMAIN-CONTAINING PROTEIN"/>
    <property type="match status" value="1"/>
</dbReference>